<dbReference type="GO" id="GO:0032259">
    <property type="term" value="P:methylation"/>
    <property type="evidence" value="ECO:0007669"/>
    <property type="project" value="UniProtKB-KW"/>
</dbReference>
<feature type="active site" description="Nucleophile" evidence="5">
    <location>
        <position position="305"/>
    </location>
</feature>
<name>A0ABW5NNL2_9SPHI</name>
<protein>
    <submittedName>
        <fullName evidence="7">RsmB/NOP family class I SAM-dependent RNA methyltransferase</fullName>
    </submittedName>
</protein>
<comment type="similarity">
    <text evidence="5">Belongs to the class I-like SAM-binding methyltransferase superfamily. RsmB/NOP family.</text>
</comment>
<dbReference type="InterPro" id="IPR049560">
    <property type="entry name" value="MeTrfase_RsmB-F_NOP2_cat"/>
</dbReference>
<evidence type="ECO:0000313" key="8">
    <source>
        <dbReference type="Proteomes" id="UP001597393"/>
    </source>
</evidence>
<gene>
    <name evidence="7" type="ORF">ACFSQ3_11465</name>
</gene>
<feature type="binding site" evidence="5">
    <location>
        <position position="203"/>
    </location>
    <ligand>
        <name>S-adenosyl-L-methionine</name>
        <dbReference type="ChEBI" id="CHEBI:59789"/>
    </ligand>
</feature>
<keyword evidence="8" id="KW-1185">Reference proteome</keyword>
<sequence length="351" mass="39645">MGSTDRRMTSRLCYNYFRLGNALSGLEVEERLLIAEFLCEESSSLIAVRKPEWNDLIANSLSDKIGVVEKEYGKFVEDIFPNKYALSKQVEAKAFAQSHLIQPKLFIRAKRTHYDELVAILKKVQAPFELLEGQTIAFPNGFNVGGIKQANGWYEVQDFSSQQTADLLNLEADQKWWDCCAASGGKSLMMLDQCPDINLTVSDVRLSILINLEERFEIAGIKANQYRKKILDLSQPVDHIMRGETFDGILVDAPCSGSGTWGRTPEMLLQFDPASIDHFHHLQYNIIKNVLPYLKTGGQLLYITCSVFAAENESVVDRILKDGALELIDQKPILGYDRQADSMYVASFRKK</sequence>
<evidence type="ECO:0000256" key="4">
    <source>
        <dbReference type="ARBA" id="ARBA00022884"/>
    </source>
</evidence>
<comment type="caution">
    <text evidence="5">Lacks conserved residue(s) required for the propagation of feature annotation.</text>
</comment>
<keyword evidence="1 5" id="KW-0489">Methyltransferase</keyword>
<evidence type="ECO:0000256" key="2">
    <source>
        <dbReference type="ARBA" id="ARBA00022679"/>
    </source>
</evidence>
<dbReference type="RefSeq" id="WP_380869699.1">
    <property type="nucleotide sequence ID" value="NZ_JBHUMA010000006.1"/>
</dbReference>
<dbReference type="Gene3D" id="3.40.50.150">
    <property type="entry name" value="Vaccinia Virus protein VP39"/>
    <property type="match status" value="1"/>
</dbReference>
<evidence type="ECO:0000259" key="6">
    <source>
        <dbReference type="PROSITE" id="PS51686"/>
    </source>
</evidence>
<dbReference type="PANTHER" id="PTHR22807:SF61">
    <property type="entry name" value="NOL1_NOP2_SUN FAMILY PROTEIN _ ANTITERMINATION NUSB DOMAIN-CONTAINING PROTEIN"/>
    <property type="match status" value="1"/>
</dbReference>
<dbReference type="PANTHER" id="PTHR22807">
    <property type="entry name" value="NOP2 YEAST -RELATED NOL1/NOP2/FMU SUN DOMAIN-CONTAINING"/>
    <property type="match status" value="1"/>
</dbReference>
<dbReference type="Proteomes" id="UP001597393">
    <property type="component" value="Unassembled WGS sequence"/>
</dbReference>
<feature type="binding site" evidence="5">
    <location>
        <position position="232"/>
    </location>
    <ligand>
        <name>S-adenosyl-L-methionine</name>
        <dbReference type="ChEBI" id="CHEBI:59789"/>
    </ligand>
</feature>
<keyword evidence="4 5" id="KW-0694">RNA-binding</keyword>
<accession>A0ABW5NNL2</accession>
<evidence type="ECO:0000256" key="5">
    <source>
        <dbReference type="PROSITE-ProRule" id="PRU01023"/>
    </source>
</evidence>
<evidence type="ECO:0000313" key="7">
    <source>
        <dbReference type="EMBL" id="MFD2599573.1"/>
    </source>
</evidence>
<dbReference type="PROSITE" id="PS51686">
    <property type="entry name" value="SAM_MT_RSMB_NOP"/>
    <property type="match status" value="1"/>
</dbReference>
<dbReference type="SUPFAM" id="SSF53335">
    <property type="entry name" value="S-adenosyl-L-methionine-dependent methyltransferases"/>
    <property type="match status" value="1"/>
</dbReference>
<evidence type="ECO:0000256" key="1">
    <source>
        <dbReference type="ARBA" id="ARBA00022603"/>
    </source>
</evidence>
<keyword evidence="3 5" id="KW-0949">S-adenosyl-L-methionine</keyword>
<keyword evidence="2 5" id="KW-0808">Transferase</keyword>
<proteinExistence type="inferred from homology"/>
<dbReference type="InterPro" id="IPR001678">
    <property type="entry name" value="MeTrfase_RsmB-F_NOP2_dom"/>
</dbReference>
<comment type="caution">
    <text evidence="7">The sequence shown here is derived from an EMBL/GenBank/DDBJ whole genome shotgun (WGS) entry which is preliminary data.</text>
</comment>
<feature type="binding site" evidence="5">
    <location>
        <position position="252"/>
    </location>
    <ligand>
        <name>S-adenosyl-L-methionine</name>
        <dbReference type="ChEBI" id="CHEBI:59789"/>
    </ligand>
</feature>
<dbReference type="PRINTS" id="PR02008">
    <property type="entry name" value="RCMTFAMILY"/>
</dbReference>
<evidence type="ECO:0000256" key="3">
    <source>
        <dbReference type="ARBA" id="ARBA00022691"/>
    </source>
</evidence>
<organism evidence="7 8">
    <name type="scientific">Sphingobacterium corticis</name>
    <dbReference type="NCBI Taxonomy" id="1812823"/>
    <lineage>
        <taxon>Bacteria</taxon>
        <taxon>Pseudomonadati</taxon>
        <taxon>Bacteroidota</taxon>
        <taxon>Sphingobacteriia</taxon>
        <taxon>Sphingobacteriales</taxon>
        <taxon>Sphingobacteriaceae</taxon>
        <taxon>Sphingobacterium</taxon>
    </lineage>
</organism>
<dbReference type="EMBL" id="JBHUMA010000006">
    <property type="protein sequence ID" value="MFD2599573.1"/>
    <property type="molecule type" value="Genomic_DNA"/>
</dbReference>
<feature type="domain" description="SAM-dependent MTase RsmB/NOP-type" evidence="6">
    <location>
        <begin position="76"/>
        <end position="351"/>
    </location>
</feature>
<dbReference type="InterPro" id="IPR029063">
    <property type="entry name" value="SAM-dependent_MTases_sf"/>
</dbReference>
<reference evidence="8" key="1">
    <citation type="journal article" date="2019" name="Int. J. Syst. Evol. Microbiol.">
        <title>The Global Catalogue of Microorganisms (GCM) 10K type strain sequencing project: providing services to taxonomists for standard genome sequencing and annotation.</title>
        <authorList>
            <consortium name="The Broad Institute Genomics Platform"/>
            <consortium name="The Broad Institute Genome Sequencing Center for Infectious Disease"/>
            <person name="Wu L."/>
            <person name="Ma J."/>
        </authorList>
    </citation>
    <scope>NUCLEOTIDE SEQUENCE [LARGE SCALE GENOMIC DNA]</scope>
    <source>
        <strain evidence="8">KCTC 42248</strain>
    </source>
</reference>
<dbReference type="Pfam" id="PF01189">
    <property type="entry name" value="Methyltr_RsmB-F"/>
    <property type="match status" value="1"/>
</dbReference>
<dbReference type="InterPro" id="IPR023267">
    <property type="entry name" value="RCMT"/>
</dbReference>
<dbReference type="GO" id="GO:0008168">
    <property type="term" value="F:methyltransferase activity"/>
    <property type="evidence" value="ECO:0007669"/>
    <property type="project" value="UniProtKB-KW"/>
</dbReference>